<protein>
    <submittedName>
        <fullName evidence="2">Origin recognition complex subunit 4</fullName>
    </submittedName>
</protein>
<dbReference type="InterPro" id="IPR016527">
    <property type="entry name" value="ORC4"/>
</dbReference>
<dbReference type="GO" id="GO:0005664">
    <property type="term" value="C:nuclear origin of replication recognition complex"/>
    <property type="evidence" value="ECO:0007669"/>
    <property type="project" value="TreeGrafter"/>
</dbReference>
<feature type="region of interest" description="Disordered" evidence="1">
    <location>
        <begin position="1"/>
        <end position="97"/>
    </location>
</feature>
<dbReference type="GO" id="GO:0006270">
    <property type="term" value="P:DNA replication initiation"/>
    <property type="evidence" value="ECO:0007669"/>
    <property type="project" value="TreeGrafter"/>
</dbReference>
<sequence>MKTRSQGRPKDSRGLKTQNHRKKARVSEGRAEVKEGRNRRRSNLTTSQLDKQHVDKSEDNLKDQEAPQPNKPAGATGGEPPLEAAFPPEAAERPRDAGQHDMLRALRAQLLSASRGEARELEIHEHLKQVQSELEDILQDTLERGKNHTVVLIGDRGSGKTTVVKRALATAEERAEQTNPGNSRLGIVYLNGLIACDERIAFREAARQLCRICNRPFVDHLSLAENMAFMKEVLDAVGRTKVLCFVFENLETFAQRGRQTVLYNVVDTLQHQSVVGCVIGTAIRPDVDGLLEKRVQSRFTNRKILVFQPQYSGNEKPGNLLEMILRPPKPFAGTAAAEAFSRSVRESLADSRLQHLLDMVGRTGWSPHSLCNAAMSVLDGAQRAGPDGGIRPGVRHRWDECDGAGAGAALHAAVGAAALPSCLPFPRRLEGRRRAQLP</sequence>
<dbReference type="SUPFAM" id="SSF52540">
    <property type="entry name" value="P-loop containing nucleoside triphosphate hydrolases"/>
    <property type="match status" value="1"/>
</dbReference>
<name>A0A061RUK0_9CHLO</name>
<evidence type="ECO:0000256" key="1">
    <source>
        <dbReference type="SAM" id="MobiDB-lite"/>
    </source>
</evidence>
<dbReference type="GO" id="GO:0003688">
    <property type="term" value="F:DNA replication origin binding"/>
    <property type="evidence" value="ECO:0007669"/>
    <property type="project" value="TreeGrafter"/>
</dbReference>
<dbReference type="Gene3D" id="3.40.50.300">
    <property type="entry name" value="P-loop containing nucleotide triphosphate hydrolases"/>
    <property type="match status" value="1"/>
</dbReference>
<dbReference type="EMBL" id="GBEZ01011388">
    <property type="protein sequence ID" value="JAC74395.1"/>
    <property type="molecule type" value="Transcribed_RNA"/>
</dbReference>
<gene>
    <name evidence="2" type="primary">ORC4</name>
    <name evidence="2" type="ORF">TSPGSL018_26083</name>
</gene>
<dbReference type="AlphaFoldDB" id="A0A061RUK0"/>
<accession>A0A061RUK0</accession>
<reference evidence="2" key="1">
    <citation type="submission" date="2014-05" db="EMBL/GenBank/DDBJ databases">
        <title>The transcriptome of the halophilic microalga Tetraselmis sp. GSL018 isolated from the Great Salt Lake, Utah.</title>
        <authorList>
            <person name="Jinkerson R.E."/>
            <person name="D'Adamo S."/>
            <person name="Posewitz M.C."/>
        </authorList>
    </citation>
    <scope>NUCLEOTIDE SEQUENCE</scope>
    <source>
        <strain evidence="2">GSL018</strain>
    </source>
</reference>
<feature type="compositionally biased region" description="Basic and acidic residues" evidence="1">
    <location>
        <begin position="25"/>
        <end position="36"/>
    </location>
</feature>
<proteinExistence type="predicted"/>
<evidence type="ECO:0000313" key="2">
    <source>
        <dbReference type="EMBL" id="JAC74395.1"/>
    </source>
</evidence>
<dbReference type="PANTHER" id="PTHR12087">
    <property type="entry name" value="ORIGIN RECOGNITION COMPLEX SUBUNIT 4"/>
    <property type="match status" value="1"/>
</dbReference>
<organism evidence="2">
    <name type="scientific">Tetraselmis sp. GSL018</name>
    <dbReference type="NCBI Taxonomy" id="582737"/>
    <lineage>
        <taxon>Eukaryota</taxon>
        <taxon>Viridiplantae</taxon>
        <taxon>Chlorophyta</taxon>
        <taxon>core chlorophytes</taxon>
        <taxon>Chlorodendrophyceae</taxon>
        <taxon>Chlorodendrales</taxon>
        <taxon>Chlorodendraceae</taxon>
        <taxon>Tetraselmis</taxon>
    </lineage>
</organism>
<dbReference type="PANTHER" id="PTHR12087:SF0">
    <property type="entry name" value="ORIGIN RECOGNITION COMPLEX SUBUNIT 4"/>
    <property type="match status" value="1"/>
</dbReference>
<dbReference type="InterPro" id="IPR027417">
    <property type="entry name" value="P-loop_NTPase"/>
</dbReference>
<feature type="compositionally biased region" description="Basic and acidic residues" evidence="1">
    <location>
        <begin position="50"/>
        <end position="65"/>
    </location>
</feature>
<feature type="compositionally biased region" description="Low complexity" evidence="1">
    <location>
        <begin position="79"/>
        <end position="89"/>
    </location>
</feature>